<dbReference type="PANTHER" id="PTHR33018">
    <property type="entry name" value="OS10G0338966 PROTEIN-RELATED"/>
    <property type="match status" value="1"/>
</dbReference>
<proteinExistence type="predicted"/>
<evidence type="ECO:0000256" key="1">
    <source>
        <dbReference type="SAM" id="MobiDB-lite"/>
    </source>
</evidence>
<dbReference type="EMBL" id="CM016557">
    <property type="protein sequence ID" value="TKW09581.1"/>
    <property type="molecule type" value="Genomic_DNA"/>
</dbReference>
<dbReference type="InterPro" id="IPR058352">
    <property type="entry name" value="DUF8039"/>
</dbReference>
<accession>A0A4U6U252</accession>
<dbReference type="AlphaFoldDB" id="A0A4U6U252"/>
<reference evidence="3" key="1">
    <citation type="submission" date="2019-03" db="EMBL/GenBank/DDBJ databases">
        <title>WGS assembly of Setaria viridis.</title>
        <authorList>
            <person name="Huang P."/>
            <person name="Jenkins J."/>
            <person name="Grimwood J."/>
            <person name="Barry K."/>
            <person name="Healey A."/>
            <person name="Mamidi S."/>
            <person name="Sreedasyam A."/>
            <person name="Shu S."/>
            <person name="Feldman M."/>
            <person name="Wu J."/>
            <person name="Yu Y."/>
            <person name="Chen C."/>
            <person name="Johnson J."/>
            <person name="Rokhsar D."/>
            <person name="Baxter I."/>
            <person name="Schmutz J."/>
            <person name="Brutnell T."/>
            <person name="Kellogg E."/>
        </authorList>
    </citation>
    <scope>NUCLEOTIDE SEQUENCE [LARGE SCALE GENOMIC DNA]</scope>
</reference>
<name>A0A4U6U252_SETVI</name>
<feature type="domain" description="DUF8039" evidence="2">
    <location>
        <begin position="98"/>
        <end position="190"/>
    </location>
</feature>
<dbReference type="Gramene" id="TKW09581">
    <property type="protein sequence ID" value="TKW09581"/>
    <property type="gene ID" value="SEVIR_6G112400v2"/>
</dbReference>
<dbReference type="Pfam" id="PF26133">
    <property type="entry name" value="DUF8039"/>
    <property type="match status" value="1"/>
</dbReference>
<evidence type="ECO:0000313" key="4">
    <source>
        <dbReference type="Proteomes" id="UP000298652"/>
    </source>
</evidence>
<evidence type="ECO:0000259" key="2">
    <source>
        <dbReference type="Pfam" id="PF26133"/>
    </source>
</evidence>
<organism evidence="3 4">
    <name type="scientific">Setaria viridis</name>
    <name type="common">Green bristlegrass</name>
    <name type="synonym">Setaria italica subsp. viridis</name>
    <dbReference type="NCBI Taxonomy" id="4556"/>
    <lineage>
        <taxon>Eukaryota</taxon>
        <taxon>Viridiplantae</taxon>
        <taxon>Streptophyta</taxon>
        <taxon>Embryophyta</taxon>
        <taxon>Tracheophyta</taxon>
        <taxon>Spermatophyta</taxon>
        <taxon>Magnoliopsida</taxon>
        <taxon>Liliopsida</taxon>
        <taxon>Poales</taxon>
        <taxon>Poaceae</taxon>
        <taxon>PACMAD clade</taxon>
        <taxon>Panicoideae</taxon>
        <taxon>Panicodae</taxon>
        <taxon>Paniceae</taxon>
        <taxon>Cenchrinae</taxon>
        <taxon>Setaria</taxon>
    </lineage>
</organism>
<protein>
    <recommendedName>
        <fullName evidence="2">DUF8039 domain-containing protein</fullName>
    </recommendedName>
</protein>
<feature type="region of interest" description="Disordered" evidence="1">
    <location>
        <begin position="199"/>
        <end position="223"/>
    </location>
</feature>
<sequence length="264" mass="30230">MRLKGEQLAKNIEDVKAGSLVVDREMDELTLALGNPQHPGHVHGFGIVPWKYDFKKKRDLYRSRKRRKDRAEQSWRRNLESQVQSVEQRIHDEQQFAVDFIRQRNSCELHVPVGNLTIQVVYASALPSWATQASHGMEIPPGYASVSVEQLIDSQYEGYELQLPGGVRERTLGDAIQGGIILWRKRYIIILGMEAVPLPEEPEPQPSPQMARPTSPPRPELVGSLSPKMYEFHEWYMKTSADQTSMFGLKVKLIDFYDEGEKCL</sequence>
<keyword evidence="4" id="KW-1185">Reference proteome</keyword>
<dbReference type="Proteomes" id="UP000298652">
    <property type="component" value="Chromosome 6"/>
</dbReference>
<dbReference type="PANTHER" id="PTHR33018:SF34">
    <property type="entry name" value="OS02G0472350 PROTEIN"/>
    <property type="match status" value="1"/>
</dbReference>
<gene>
    <name evidence="3" type="ORF">SEVIR_6G112400v2</name>
</gene>
<evidence type="ECO:0000313" key="3">
    <source>
        <dbReference type="EMBL" id="TKW09581.1"/>
    </source>
</evidence>